<dbReference type="Pfam" id="PF02926">
    <property type="entry name" value="THUMP"/>
    <property type="match status" value="1"/>
</dbReference>
<dbReference type="InterPro" id="IPR000241">
    <property type="entry name" value="RlmKL-like_Mtase"/>
</dbReference>
<dbReference type="InterPro" id="IPR054170">
    <property type="entry name" value="RlmL_1st"/>
</dbReference>
<dbReference type="SUPFAM" id="SSF53335">
    <property type="entry name" value="S-adenosyl-L-methionine-dependent methyltransferases"/>
    <property type="match status" value="1"/>
</dbReference>
<reference evidence="6" key="1">
    <citation type="submission" date="2020-08" db="EMBL/GenBank/DDBJ databases">
        <title>Genome public.</title>
        <authorList>
            <person name="Liu C."/>
            <person name="Sun Q."/>
        </authorList>
    </citation>
    <scope>NUCLEOTIDE SEQUENCE</scope>
    <source>
        <strain evidence="6">BX8</strain>
    </source>
</reference>
<dbReference type="CDD" id="cd02440">
    <property type="entry name" value="AdoMet_MTases"/>
    <property type="match status" value="1"/>
</dbReference>
<dbReference type="GO" id="GO:0003723">
    <property type="term" value="F:RNA binding"/>
    <property type="evidence" value="ECO:0007669"/>
    <property type="project" value="InterPro"/>
</dbReference>
<evidence type="ECO:0000259" key="3">
    <source>
        <dbReference type="Pfam" id="PF01170"/>
    </source>
</evidence>
<evidence type="ECO:0000313" key="7">
    <source>
        <dbReference type="Proteomes" id="UP000659630"/>
    </source>
</evidence>
<dbReference type="GO" id="GO:0008990">
    <property type="term" value="F:rRNA (guanine-N2-)-methyltransferase activity"/>
    <property type="evidence" value="ECO:0007669"/>
    <property type="project" value="TreeGrafter"/>
</dbReference>
<dbReference type="AlphaFoldDB" id="A0A923IET7"/>
<comment type="caution">
    <text evidence="6">The sequence shown here is derived from an EMBL/GenBank/DDBJ whole genome shotgun (WGS) entry which is preliminary data.</text>
</comment>
<keyword evidence="1 6" id="KW-0489">Methyltransferase</keyword>
<evidence type="ECO:0000256" key="1">
    <source>
        <dbReference type="ARBA" id="ARBA00022603"/>
    </source>
</evidence>
<dbReference type="PANTHER" id="PTHR47313:SF1">
    <property type="entry name" value="RIBOSOMAL RNA LARGE SUBUNIT METHYLTRANSFERASE K_L"/>
    <property type="match status" value="1"/>
</dbReference>
<keyword evidence="2" id="KW-0808">Transferase</keyword>
<dbReference type="InterPro" id="IPR004114">
    <property type="entry name" value="THUMP_dom"/>
</dbReference>
<evidence type="ECO:0000259" key="4">
    <source>
        <dbReference type="Pfam" id="PF02926"/>
    </source>
</evidence>
<evidence type="ECO:0000259" key="5">
    <source>
        <dbReference type="Pfam" id="PF22020"/>
    </source>
</evidence>
<gene>
    <name evidence="6" type="ORF">H8S23_10985</name>
</gene>
<name>A0A923IET7_9FIRM</name>
<dbReference type="PANTHER" id="PTHR47313">
    <property type="entry name" value="RIBOSOMAL RNA LARGE SUBUNIT METHYLTRANSFERASE K/L"/>
    <property type="match status" value="1"/>
</dbReference>
<evidence type="ECO:0000256" key="2">
    <source>
        <dbReference type="ARBA" id="ARBA00022679"/>
    </source>
</evidence>
<keyword evidence="7" id="KW-1185">Reference proteome</keyword>
<feature type="domain" description="THUMP" evidence="4">
    <location>
        <begin position="68"/>
        <end position="153"/>
    </location>
</feature>
<dbReference type="InterPro" id="IPR053943">
    <property type="entry name" value="RlmKL-like_Mtase_CS"/>
</dbReference>
<organism evidence="6 7">
    <name type="scientific">Anaerofilum hominis</name>
    <dbReference type="NCBI Taxonomy" id="2763016"/>
    <lineage>
        <taxon>Bacteria</taxon>
        <taxon>Bacillati</taxon>
        <taxon>Bacillota</taxon>
        <taxon>Clostridia</taxon>
        <taxon>Eubacteriales</taxon>
        <taxon>Oscillospiraceae</taxon>
        <taxon>Anaerofilum</taxon>
    </lineage>
</organism>
<dbReference type="EMBL" id="JACONZ010000004">
    <property type="protein sequence ID" value="MBC5582030.1"/>
    <property type="molecule type" value="Genomic_DNA"/>
</dbReference>
<dbReference type="Pfam" id="PF01170">
    <property type="entry name" value="UPF0020"/>
    <property type="match status" value="1"/>
</dbReference>
<dbReference type="Proteomes" id="UP000659630">
    <property type="component" value="Unassembled WGS sequence"/>
</dbReference>
<dbReference type="InterPro" id="IPR002052">
    <property type="entry name" value="DNA_methylase_N6_adenine_CS"/>
</dbReference>
<dbReference type="CDD" id="cd11715">
    <property type="entry name" value="THUMP_AdoMetMT"/>
    <property type="match status" value="1"/>
</dbReference>
<sequence length="369" mass="40574">MTYEFVAPCYFGTERSAAFDFKKIGASDVTVTDGRVSFKGDERVLAAANLQSRCAERILLLLKRCRTATFDELFDAVTSVPWEALLPADAEFPVKGSSLSSTLSSVPACQGIVKKAIVERLKRGHGVSVLPEDGQLYKVRFSIRKDVMELFLDTSGDGLHKRGYRARATEAPIKETLASAIVDLARVRGDSLVQDPFCGSGTIVIEAAQKALHIAPGLRRRFLAEHYAFVPQQVWREAREQALAEVDRTAAFEGVGFDIDPHAVELANKNAKLAGVGERCRFFTADVADFAPAPRSLVLTNPPYGERLGDLAEAGRLEKTLGARLQESPVSGAYIITADAEFEQNFGKKAARRRKLYNGMIPCQLYMYF</sequence>
<dbReference type="PROSITE" id="PS01261">
    <property type="entry name" value="UPF0020"/>
    <property type="match status" value="1"/>
</dbReference>
<dbReference type="RefSeq" id="WP_186888393.1">
    <property type="nucleotide sequence ID" value="NZ_JACONZ010000004.1"/>
</dbReference>
<protein>
    <submittedName>
        <fullName evidence="6">Class I SAM-dependent RNA methyltransferase</fullName>
    </submittedName>
</protein>
<dbReference type="Gene3D" id="3.40.50.150">
    <property type="entry name" value="Vaccinia Virus protein VP39"/>
    <property type="match status" value="1"/>
</dbReference>
<proteinExistence type="predicted"/>
<dbReference type="GO" id="GO:0070043">
    <property type="term" value="F:rRNA (guanine-N7-)-methyltransferase activity"/>
    <property type="evidence" value="ECO:0007669"/>
    <property type="project" value="TreeGrafter"/>
</dbReference>
<dbReference type="PROSITE" id="PS00092">
    <property type="entry name" value="N6_MTASE"/>
    <property type="match status" value="1"/>
</dbReference>
<feature type="domain" description="Ribosomal RNA large subunit methyltransferase K/L-like methyltransferase" evidence="3">
    <location>
        <begin position="162"/>
        <end position="365"/>
    </location>
</feature>
<evidence type="ECO:0000313" key="6">
    <source>
        <dbReference type="EMBL" id="MBC5582030.1"/>
    </source>
</evidence>
<accession>A0A923IET7</accession>
<dbReference type="InterPro" id="IPR029063">
    <property type="entry name" value="SAM-dependent_MTases_sf"/>
</dbReference>
<feature type="domain" description="RlmL ferredoxin-like" evidence="5">
    <location>
        <begin position="4"/>
        <end position="59"/>
    </location>
</feature>
<dbReference type="Gene3D" id="3.30.2130.30">
    <property type="match status" value="1"/>
</dbReference>
<dbReference type="Pfam" id="PF22020">
    <property type="entry name" value="RlmL_1st"/>
    <property type="match status" value="1"/>
</dbReference>